<dbReference type="RefSeq" id="WP_021758760.1">
    <property type="nucleotide sequence ID" value="NC_022444.1"/>
</dbReference>
<name>T2G7J6_MEGG1</name>
<feature type="transmembrane region" description="Helical" evidence="6">
    <location>
        <begin position="9"/>
        <end position="28"/>
    </location>
</feature>
<evidence type="ECO:0000256" key="2">
    <source>
        <dbReference type="ARBA" id="ARBA00022475"/>
    </source>
</evidence>
<proteinExistence type="predicted"/>
<dbReference type="Proteomes" id="UP000016587">
    <property type="component" value="Chromosome"/>
</dbReference>
<sequence>MHHTSSSRTLLANGLLLLTACIWGFAFVAQRVGMEHLGPFAFNGIRFLLGAASLLPLIYYNRSRGRLAGAPADRAALLKAGAGIGLVLFTGASLQQIGMVTTTAGNAGFLTGLYVILVPLLGLFWRQHTGAGTWTGALLAVAGMWLLSVQEGFHIVSGDVWVMVSAICWAGHVLLVGQLAQKVDVLVLSFLQFVVCGVLSLLVAFVFEDFTLQAVQAAAIPILYGGIMSVGVAYTLQVVGQQWAKASHAAIILSLEGAFAALGGWLLIGENLTGRQLVGCGLMLAGMLASQCWPACQSKAAVE</sequence>
<feature type="transmembrane region" description="Helical" evidence="6">
    <location>
        <begin position="80"/>
        <end position="98"/>
    </location>
</feature>
<keyword evidence="3 6" id="KW-0812">Transmembrane</keyword>
<feature type="transmembrane region" description="Helical" evidence="6">
    <location>
        <begin position="160"/>
        <end position="179"/>
    </location>
</feature>
<feature type="transmembrane region" description="Helical" evidence="6">
    <location>
        <begin position="186"/>
        <end position="207"/>
    </location>
</feature>
<reference evidence="8 9" key="1">
    <citation type="journal article" date="2013" name="J. Bacteriol.">
        <title>Roles of HynAB and Ech, the only two hydrogenases found in the model sulfate reducer Desulfovibrio gigas.</title>
        <authorList>
            <person name="Morais-Silva F.O."/>
            <person name="Santos C.I."/>
            <person name="Rodrigues R."/>
            <person name="Pereira I.A."/>
            <person name="Rodrigues-Pousada C."/>
        </authorList>
    </citation>
    <scope>NUCLEOTIDE SEQUENCE [LARGE SCALE GENOMIC DNA]</scope>
    <source>
        <strain evidence="9">ATCC 19364 / DSM 1382 / NCIMB 9332 / VKM B-1759</strain>
    </source>
</reference>
<evidence type="ECO:0000256" key="6">
    <source>
        <dbReference type="SAM" id="Phobius"/>
    </source>
</evidence>
<dbReference type="KEGG" id="dgg:DGI_0230"/>
<keyword evidence="9" id="KW-1185">Reference proteome</keyword>
<feature type="transmembrane region" description="Helical" evidence="6">
    <location>
        <begin position="213"/>
        <end position="236"/>
    </location>
</feature>
<keyword evidence="4 6" id="KW-1133">Transmembrane helix</keyword>
<accession>T2G7J6</accession>
<reference evidence="9" key="2">
    <citation type="submission" date="2013-07" db="EMBL/GenBank/DDBJ databases">
        <authorList>
            <person name="Morais-Silva F.O."/>
            <person name="Rezende A.M."/>
            <person name="Pimentel C."/>
            <person name="Resende D.M."/>
            <person name="Santos C.I."/>
            <person name="Clemente C."/>
            <person name="de Oliveira L.M."/>
            <person name="da Silva S.M."/>
            <person name="Costa D.A."/>
            <person name="Varela-Raposo A."/>
            <person name="Horacio E.C.A."/>
            <person name="Matos M."/>
            <person name="Flores O."/>
            <person name="Ruiz J.C."/>
            <person name="Rodrigues-Pousada C."/>
        </authorList>
    </citation>
    <scope>NUCLEOTIDE SEQUENCE [LARGE SCALE GENOMIC DNA]</scope>
    <source>
        <strain evidence="9">ATCC 19364 / DSM 1382 / NCIMB 9332 / VKM B-1759</strain>
    </source>
</reference>
<keyword evidence="5 6" id="KW-0472">Membrane</keyword>
<dbReference type="PANTHER" id="PTHR42920:SF5">
    <property type="entry name" value="EAMA DOMAIN-CONTAINING PROTEIN"/>
    <property type="match status" value="1"/>
</dbReference>
<gene>
    <name evidence="8" type="ORF">DGI_0230</name>
</gene>
<dbReference type="HOGENOM" id="CLU_033863_21_2_7"/>
<feature type="domain" description="EamA" evidence="7">
    <location>
        <begin position="157"/>
        <end position="288"/>
    </location>
</feature>
<dbReference type="InterPro" id="IPR000620">
    <property type="entry name" value="EamA_dom"/>
</dbReference>
<dbReference type="GO" id="GO:0005886">
    <property type="term" value="C:plasma membrane"/>
    <property type="evidence" value="ECO:0007669"/>
    <property type="project" value="UniProtKB-SubCell"/>
</dbReference>
<dbReference type="OrthoDB" id="9804865at2"/>
<dbReference type="AlphaFoldDB" id="T2G7J6"/>
<feature type="transmembrane region" description="Helical" evidence="6">
    <location>
        <begin position="104"/>
        <end position="124"/>
    </location>
</feature>
<keyword evidence="2" id="KW-1003">Cell membrane</keyword>
<evidence type="ECO:0000256" key="4">
    <source>
        <dbReference type="ARBA" id="ARBA00022989"/>
    </source>
</evidence>
<dbReference type="SUPFAM" id="SSF103481">
    <property type="entry name" value="Multidrug resistance efflux transporter EmrE"/>
    <property type="match status" value="2"/>
</dbReference>
<dbReference type="InterPro" id="IPR037185">
    <property type="entry name" value="EmrE-like"/>
</dbReference>
<evidence type="ECO:0000256" key="5">
    <source>
        <dbReference type="ARBA" id="ARBA00023136"/>
    </source>
</evidence>
<dbReference type="eggNOG" id="COG0697">
    <property type="taxonomic scope" value="Bacteria"/>
</dbReference>
<organism evidence="8 9">
    <name type="scientific">Megalodesulfovibrio gigas (strain ATCC 19364 / DSM 1382 / NCIMB 9332 / VKM B-1759)</name>
    <name type="common">Desulfovibrio gigas</name>
    <dbReference type="NCBI Taxonomy" id="1121448"/>
    <lineage>
        <taxon>Bacteria</taxon>
        <taxon>Pseudomonadati</taxon>
        <taxon>Thermodesulfobacteriota</taxon>
        <taxon>Desulfovibrionia</taxon>
        <taxon>Desulfovibrionales</taxon>
        <taxon>Desulfovibrionaceae</taxon>
        <taxon>Megalodesulfovibrio</taxon>
    </lineage>
</organism>
<dbReference type="Pfam" id="PF00892">
    <property type="entry name" value="EamA"/>
    <property type="match status" value="2"/>
</dbReference>
<dbReference type="PATRIC" id="fig|1121448.10.peg.238"/>
<dbReference type="InterPro" id="IPR051258">
    <property type="entry name" value="Diverse_Substrate_Transporter"/>
</dbReference>
<comment type="subcellular location">
    <subcellularLocation>
        <location evidence="1">Cell membrane</location>
        <topology evidence="1">Multi-pass membrane protein</topology>
    </subcellularLocation>
</comment>
<dbReference type="STRING" id="1121448.DGI_0230"/>
<feature type="transmembrane region" description="Helical" evidence="6">
    <location>
        <begin position="248"/>
        <end position="268"/>
    </location>
</feature>
<dbReference type="PANTHER" id="PTHR42920">
    <property type="entry name" value="OS03G0707200 PROTEIN-RELATED"/>
    <property type="match status" value="1"/>
</dbReference>
<evidence type="ECO:0000313" key="8">
    <source>
        <dbReference type="EMBL" id="AGW12164.1"/>
    </source>
</evidence>
<dbReference type="EMBL" id="CP006585">
    <property type="protein sequence ID" value="AGW12164.1"/>
    <property type="molecule type" value="Genomic_DNA"/>
</dbReference>
<feature type="domain" description="EamA" evidence="7">
    <location>
        <begin position="14"/>
        <end position="148"/>
    </location>
</feature>
<evidence type="ECO:0000313" key="9">
    <source>
        <dbReference type="Proteomes" id="UP000016587"/>
    </source>
</evidence>
<protein>
    <recommendedName>
        <fullName evidence="7">EamA domain-containing protein</fullName>
    </recommendedName>
</protein>
<feature type="transmembrane region" description="Helical" evidence="6">
    <location>
        <begin position="40"/>
        <end position="60"/>
    </location>
</feature>
<evidence type="ECO:0000256" key="3">
    <source>
        <dbReference type="ARBA" id="ARBA00022692"/>
    </source>
</evidence>
<evidence type="ECO:0000256" key="1">
    <source>
        <dbReference type="ARBA" id="ARBA00004651"/>
    </source>
</evidence>
<evidence type="ECO:0000259" key="7">
    <source>
        <dbReference type="Pfam" id="PF00892"/>
    </source>
</evidence>
<feature type="transmembrane region" description="Helical" evidence="6">
    <location>
        <begin position="131"/>
        <end position="148"/>
    </location>
</feature>